<keyword evidence="3" id="KW-1185">Reference proteome</keyword>
<dbReference type="PANTHER" id="PTHR33371:SF4">
    <property type="entry name" value="INTERMEMBRANE PHOSPHOLIPID TRANSPORT SYSTEM BINDING PROTEIN MLAD"/>
    <property type="match status" value="1"/>
</dbReference>
<dbReference type="Proteomes" id="UP001574673">
    <property type="component" value="Unassembled WGS sequence"/>
</dbReference>
<feature type="domain" description="Mce/MlaD" evidence="1">
    <location>
        <begin position="39"/>
        <end position="116"/>
    </location>
</feature>
<dbReference type="RefSeq" id="WP_418890052.1">
    <property type="nucleotide sequence ID" value="NZ_JBEUWX010000001.1"/>
</dbReference>
<reference evidence="3" key="1">
    <citation type="submission" date="2024-06" db="EMBL/GenBank/DDBJ databases">
        <title>Radixoralia hellwigii gen. nov., sp nov., isolated from a root canal in the human oral cavity.</title>
        <authorList>
            <person name="Bartsch S."/>
            <person name="Wittmer A."/>
            <person name="Schulz A.-K."/>
            <person name="Neumann-Schaal M."/>
            <person name="Wolf J."/>
            <person name="Gronow S."/>
            <person name="Tennert C."/>
            <person name="Haecker G."/>
            <person name="Cieplik F."/>
            <person name="Al-Ahmad A."/>
        </authorList>
    </citation>
    <scope>NUCLEOTIDE SEQUENCE [LARGE SCALE GENOMIC DNA]</scope>
    <source>
        <strain evidence="3">Wk13</strain>
    </source>
</reference>
<dbReference type="PANTHER" id="PTHR33371">
    <property type="entry name" value="INTERMEMBRANE PHOSPHOLIPID TRANSPORT SYSTEM BINDING PROTEIN MLAD-RELATED"/>
    <property type="match status" value="1"/>
</dbReference>
<dbReference type="Pfam" id="PF02470">
    <property type="entry name" value="MlaD"/>
    <property type="match status" value="1"/>
</dbReference>
<gene>
    <name evidence="2" type="primary">mlaD</name>
    <name evidence="2" type="ORF">ABCS64_00820</name>
</gene>
<evidence type="ECO:0000313" key="2">
    <source>
        <dbReference type="EMBL" id="MFA9948881.1"/>
    </source>
</evidence>
<proteinExistence type="predicted"/>
<dbReference type="InterPro" id="IPR030970">
    <property type="entry name" value="ABC_MlaD"/>
</dbReference>
<dbReference type="EMBL" id="JBEUWX010000001">
    <property type="protein sequence ID" value="MFA9948881.1"/>
    <property type="molecule type" value="Genomic_DNA"/>
</dbReference>
<protein>
    <submittedName>
        <fullName evidence="2">Outer membrane lipid asymmetry maintenance protein MlaD</fullName>
    </submittedName>
</protein>
<accession>A0ABV4UAU8</accession>
<name>A0ABV4UAU8_9RHOO</name>
<organism evidence="2 3">
    <name type="scientific">Dentiradicibacter hellwigii</name>
    <dbReference type="NCBI Taxonomy" id="3149053"/>
    <lineage>
        <taxon>Bacteria</taxon>
        <taxon>Pseudomonadati</taxon>
        <taxon>Pseudomonadota</taxon>
        <taxon>Betaproteobacteria</taxon>
        <taxon>Rhodocyclales</taxon>
        <taxon>Rhodocyclaceae</taxon>
        <taxon>Dentiradicibacter</taxon>
    </lineage>
</organism>
<comment type="caution">
    <text evidence="2">The sequence shown here is derived from an EMBL/GenBank/DDBJ whole genome shotgun (WGS) entry which is preliminary data.</text>
</comment>
<evidence type="ECO:0000313" key="3">
    <source>
        <dbReference type="Proteomes" id="UP001574673"/>
    </source>
</evidence>
<dbReference type="InterPro" id="IPR003399">
    <property type="entry name" value="Mce/MlaD"/>
</dbReference>
<sequence>MNRKLMDLWVGIFVVAGFAAILFLALRVGNVSSANFAETYQLNARFDNIGGLKVRGPVKSAGVVVGRVTGISFDAQTYEAVVTMTIDSRYRFPKDTFASILTAGLLGEQYIGLEAGGDEKMLQSGDAFAQTQSAVVLEKLIGQFMFNKASEGLDAK</sequence>
<dbReference type="NCBIfam" id="TIGR04430">
    <property type="entry name" value="OM_asym_MlaD"/>
    <property type="match status" value="1"/>
</dbReference>
<evidence type="ECO:0000259" key="1">
    <source>
        <dbReference type="Pfam" id="PF02470"/>
    </source>
</evidence>
<dbReference type="InterPro" id="IPR052336">
    <property type="entry name" value="MlaD_Phospholipid_Transporter"/>
</dbReference>